<evidence type="ECO:0000256" key="3">
    <source>
        <dbReference type="SAM" id="SignalP"/>
    </source>
</evidence>
<dbReference type="PANTHER" id="PTHR43739">
    <property type="entry name" value="XYLOGLUCANASE (EUROFUNG)"/>
    <property type="match status" value="1"/>
</dbReference>
<name>A0ABU9E6S6_9BACT</name>
<dbReference type="Proteomes" id="UP001484239">
    <property type="component" value="Unassembled WGS sequence"/>
</dbReference>
<proteinExistence type="predicted"/>
<comment type="caution">
    <text evidence="5">The sequence shown here is derived from an EMBL/GenBank/DDBJ whole genome shotgun (WGS) entry which is preliminary data.</text>
</comment>
<feature type="domain" description="Sortilin N-terminal" evidence="4">
    <location>
        <begin position="125"/>
        <end position="262"/>
    </location>
</feature>
<dbReference type="Gene3D" id="2.130.10.10">
    <property type="entry name" value="YVTN repeat-like/Quinoprotein amine dehydrogenase"/>
    <property type="match status" value="3"/>
</dbReference>
<evidence type="ECO:0000313" key="5">
    <source>
        <dbReference type="EMBL" id="MEK9500426.1"/>
    </source>
</evidence>
<evidence type="ECO:0000256" key="2">
    <source>
        <dbReference type="SAM" id="MobiDB-lite"/>
    </source>
</evidence>
<feature type="region of interest" description="Disordered" evidence="2">
    <location>
        <begin position="486"/>
        <end position="506"/>
    </location>
</feature>
<protein>
    <recommendedName>
        <fullName evidence="4">Sortilin N-terminal domain-containing protein</fullName>
    </recommendedName>
</protein>
<keyword evidence="1" id="KW-0677">Repeat</keyword>
<evidence type="ECO:0000256" key="1">
    <source>
        <dbReference type="ARBA" id="ARBA00022737"/>
    </source>
</evidence>
<keyword evidence="3" id="KW-0732">Signal</keyword>
<accession>A0ABU9E6S6</accession>
<dbReference type="SUPFAM" id="SSF110296">
    <property type="entry name" value="Oligoxyloglucan reducing end-specific cellobiohydrolase"/>
    <property type="match status" value="2"/>
</dbReference>
<feature type="signal peptide" evidence="3">
    <location>
        <begin position="1"/>
        <end position="24"/>
    </location>
</feature>
<dbReference type="InterPro" id="IPR031778">
    <property type="entry name" value="Sortilin_N"/>
</dbReference>
<dbReference type="Gene3D" id="2.60.40.4070">
    <property type="match status" value="1"/>
</dbReference>
<dbReference type="RefSeq" id="WP_405284759.1">
    <property type="nucleotide sequence ID" value="NZ_CP144380.1"/>
</dbReference>
<dbReference type="PANTHER" id="PTHR43739:SF5">
    <property type="entry name" value="EXO-ALPHA-SIALIDASE"/>
    <property type="match status" value="1"/>
</dbReference>
<sequence>MSRFTLPFLALAGVLAFAPDPAAAQLTPEAVAEHFEWREIGPANPSGRIIDVVAVEDSPHIIYLGTASGGVWRTVNAGITWEPIFDDQPTASIGDIGLAPSDPDILYVGTGEANNRNSSPWGAGVFKSTDGGDSWSFVGLKETRHISRVIVHPTDPDIVYIGAMGHLWGTNEERGVFKTTDGGESWEKVLYFDEKTGVTDLAMDPVDPEIIYAVAHERTRDKFDAGDPVDQWGPLAGIYRSRDGGGEWTKLENGLPTVEMGRTGIDVSRSDPGVLYALVSTEPPADDAGDPTPLDPNRDGIFKSTDWGESWVKVNDWNNRPSYYSQIRVDPNDSDVFWAFASPMAYSDDGGRTVIFGPPVQGNTHIDYHAGWIDPANSDHVLVGGDGGLNVTWDRGQNWEVVQQIGLAQAYAISVDMRKPYYVVVGLQDNGMWVGASRARMTRGVTNNDWFALSNADGFQSQVDPTDFNTVYAETQSGNIYRQDLRTGQNERIRPQPPEAGEGEEQERYRFDWNTPFILSPHNPETLYLGGNKVFKSVDRGDNWTEISDDLTALPEERASAIVSIDESELEPGLLWAGTNDGNIWVRRSEGAPWEQVNPRMTGAPEAYWVKRVEASHHEPGRAYVVLDGHRHDDYEPYIYRTDDFGATWTNITADLPEGSLYVVVEDAFNPDLLFVGSEVGLQYSIDGGADWAPFMTGLPTVPVHDLVIHPRDQDLVAGTHGRGAWVAGDITALQQMTPEVMASSVHLFDVRPEVQWLTTYEFSWTTDKRFYKDNPPTGSTISYHVGSALSAPVTIEVLDLEGRVLRTLTDEAETGLNRVFWDHRETPPEPQAGGQGGGFRRGPRVGPLVEPGEYLVRLTVGSEVRTTRAVVEEDVPGYMGR</sequence>
<evidence type="ECO:0000313" key="6">
    <source>
        <dbReference type="Proteomes" id="UP001484239"/>
    </source>
</evidence>
<organism evidence="5 6">
    <name type="scientific">Gaopeijia maritima</name>
    <dbReference type="NCBI Taxonomy" id="3119007"/>
    <lineage>
        <taxon>Bacteria</taxon>
        <taxon>Pseudomonadati</taxon>
        <taxon>Gemmatimonadota</taxon>
        <taxon>Longimicrobiia</taxon>
        <taxon>Gaopeijiales</taxon>
        <taxon>Gaopeijiaceae</taxon>
        <taxon>Gaopeijia</taxon>
    </lineage>
</organism>
<dbReference type="InterPro" id="IPR015943">
    <property type="entry name" value="WD40/YVTN_repeat-like_dom_sf"/>
</dbReference>
<reference evidence="5 6" key="1">
    <citation type="submission" date="2024-02" db="EMBL/GenBank/DDBJ databases">
        <title>A novel Gemmatimonadota bacterium.</title>
        <authorList>
            <person name="Du Z.-J."/>
            <person name="Ye Y.-Q."/>
        </authorList>
    </citation>
    <scope>NUCLEOTIDE SEQUENCE [LARGE SCALE GENOMIC DNA]</scope>
    <source>
        <strain evidence="5 6">DH-20</strain>
    </source>
</reference>
<dbReference type="CDD" id="cd15482">
    <property type="entry name" value="Sialidase_non-viral"/>
    <property type="match status" value="1"/>
</dbReference>
<dbReference type="Pfam" id="PF15902">
    <property type="entry name" value="Sortilin-Vps10"/>
    <property type="match status" value="1"/>
</dbReference>
<feature type="chain" id="PRO_5045413266" description="Sortilin N-terminal domain-containing protein" evidence="3">
    <location>
        <begin position="25"/>
        <end position="882"/>
    </location>
</feature>
<keyword evidence="6" id="KW-1185">Reference proteome</keyword>
<gene>
    <name evidence="5" type="ORF">WI372_05515</name>
</gene>
<dbReference type="EMBL" id="JBBHLI010000002">
    <property type="protein sequence ID" value="MEK9500426.1"/>
    <property type="molecule type" value="Genomic_DNA"/>
</dbReference>
<dbReference type="InterPro" id="IPR052025">
    <property type="entry name" value="Xyloglucanase_GH74"/>
</dbReference>
<feature type="region of interest" description="Disordered" evidence="2">
    <location>
        <begin position="824"/>
        <end position="845"/>
    </location>
</feature>
<evidence type="ECO:0000259" key="4">
    <source>
        <dbReference type="Pfam" id="PF15902"/>
    </source>
</evidence>